<organism evidence="2 3">
    <name type="scientific">Phytophthora oleae</name>
    <dbReference type="NCBI Taxonomy" id="2107226"/>
    <lineage>
        <taxon>Eukaryota</taxon>
        <taxon>Sar</taxon>
        <taxon>Stramenopiles</taxon>
        <taxon>Oomycota</taxon>
        <taxon>Peronosporomycetes</taxon>
        <taxon>Peronosporales</taxon>
        <taxon>Peronosporaceae</taxon>
        <taxon>Phytophthora</taxon>
    </lineage>
</organism>
<gene>
    <name evidence="2" type="ORF">V7S43_000533</name>
</gene>
<dbReference type="EMBL" id="JBIMZQ010000001">
    <property type="protein sequence ID" value="KAL3674586.1"/>
    <property type="molecule type" value="Genomic_DNA"/>
</dbReference>
<keyword evidence="1" id="KW-1133">Transmembrane helix</keyword>
<evidence type="ECO:0000256" key="1">
    <source>
        <dbReference type="SAM" id="Phobius"/>
    </source>
</evidence>
<dbReference type="Proteomes" id="UP001632037">
    <property type="component" value="Unassembled WGS sequence"/>
</dbReference>
<protein>
    <submittedName>
        <fullName evidence="2">Uncharacterized protein</fullName>
    </submittedName>
</protein>
<name>A0ABD3G7D3_9STRA</name>
<accession>A0ABD3G7D3</accession>
<evidence type="ECO:0000313" key="3">
    <source>
        <dbReference type="Proteomes" id="UP001632037"/>
    </source>
</evidence>
<proteinExistence type="predicted"/>
<feature type="transmembrane region" description="Helical" evidence="1">
    <location>
        <begin position="90"/>
        <end position="108"/>
    </location>
</feature>
<reference evidence="2 3" key="1">
    <citation type="submission" date="2024-09" db="EMBL/GenBank/DDBJ databases">
        <title>Genome sequencing and assembly of Phytophthora oleae, isolate VK10A, causative agent of rot of olive drupes.</title>
        <authorList>
            <person name="Conti Taguali S."/>
            <person name="Riolo M."/>
            <person name="La Spada F."/>
            <person name="Cacciola S.O."/>
            <person name="Dionisio G."/>
        </authorList>
    </citation>
    <scope>NUCLEOTIDE SEQUENCE [LARGE SCALE GENOMIC DNA]</scope>
    <source>
        <strain evidence="2 3">VK10A</strain>
    </source>
</reference>
<keyword evidence="1" id="KW-0812">Transmembrane</keyword>
<sequence length="131" mass="15928">MSEFAEDERYTRQLHGVSFVNKDEIDGEEESEWFDIGFVEAETESMRQEAEIRLRTQSNNLKRFHDKICMRVTARERQNRLEAQRAQKHLVCCFNFFFYQFLSLIIIAPCRMKSVQRFFRPQRRHRTLETL</sequence>
<keyword evidence="3" id="KW-1185">Reference proteome</keyword>
<evidence type="ECO:0000313" key="2">
    <source>
        <dbReference type="EMBL" id="KAL3674586.1"/>
    </source>
</evidence>
<dbReference type="AlphaFoldDB" id="A0ABD3G7D3"/>
<keyword evidence="1" id="KW-0472">Membrane</keyword>
<comment type="caution">
    <text evidence="2">The sequence shown here is derived from an EMBL/GenBank/DDBJ whole genome shotgun (WGS) entry which is preliminary data.</text>
</comment>